<keyword evidence="3" id="KW-1185">Reference proteome</keyword>
<protein>
    <submittedName>
        <fullName evidence="2">Uncharacterized protein</fullName>
    </submittedName>
</protein>
<proteinExistence type="predicted"/>
<name>A0A4Y2FHG1_ARAVE</name>
<evidence type="ECO:0000313" key="3">
    <source>
        <dbReference type="Proteomes" id="UP000499080"/>
    </source>
</evidence>
<dbReference type="EMBL" id="BGPR01000882">
    <property type="protein sequence ID" value="GBM39034.1"/>
    <property type="molecule type" value="Genomic_DNA"/>
</dbReference>
<evidence type="ECO:0000313" key="2">
    <source>
        <dbReference type="EMBL" id="GBM39034.1"/>
    </source>
</evidence>
<evidence type="ECO:0000256" key="1">
    <source>
        <dbReference type="SAM" id="MobiDB-lite"/>
    </source>
</evidence>
<accession>A0A4Y2FHG1</accession>
<reference evidence="2 3" key="1">
    <citation type="journal article" date="2019" name="Sci. Rep.">
        <title>Orb-weaving spider Araneus ventricosus genome elucidates the spidroin gene catalogue.</title>
        <authorList>
            <person name="Kono N."/>
            <person name="Nakamura H."/>
            <person name="Ohtoshi R."/>
            <person name="Moran D.A.P."/>
            <person name="Shinohara A."/>
            <person name="Yoshida Y."/>
            <person name="Fujiwara M."/>
            <person name="Mori M."/>
            <person name="Tomita M."/>
            <person name="Arakawa K."/>
        </authorList>
    </citation>
    <scope>NUCLEOTIDE SEQUENCE [LARGE SCALE GENOMIC DNA]</scope>
</reference>
<organism evidence="2 3">
    <name type="scientific">Araneus ventricosus</name>
    <name type="common">Orbweaver spider</name>
    <name type="synonym">Epeira ventricosa</name>
    <dbReference type="NCBI Taxonomy" id="182803"/>
    <lineage>
        <taxon>Eukaryota</taxon>
        <taxon>Metazoa</taxon>
        <taxon>Ecdysozoa</taxon>
        <taxon>Arthropoda</taxon>
        <taxon>Chelicerata</taxon>
        <taxon>Arachnida</taxon>
        <taxon>Araneae</taxon>
        <taxon>Araneomorphae</taxon>
        <taxon>Entelegynae</taxon>
        <taxon>Araneoidea</taxon>
        <taxon>Araneidae</taxon>
        <taxon>Araneus</taxon>
    </lineage>
</organism>
<dbReference type="AlphaFoldDB" id="A0A4Y2FHG1"/>
<dbReference type="Proteomes" id="UP000499080">
    <property type="component" value="Unassembled WGS sequence"/>
</dbReference>
<sequence length="90" mass="10171">MKCPEYSTPFFSEMGLFPESFTSRTLASPNGCPRRNHQFRLGNKRPIISTTRKDNEDFAFRQRCPSPPTAQDRGLLEAPGHKTLGVTKDV</sequence>
<feature type="region of interest" description="Disordered" evidence="1">
    <location>
        <begin position="60"/>
        <end position="90"/>
    </location>
</feature>
<comment type="caution">
    <text evidence="2">The sequence shown here is derived from an EMBL/GenBank/DDBJ whole genome shotgun (WGS) entry which is preliminary data.</text>
</comment>
<gene>
    <name evidence="2" type="ORF">AVEN_70206_1</name>
</gene>